<protein>
    <submittedName>
        <fullName evidence="2">Uncharacterized protein</fullName>
    </submittedName>
</protein>
<feature type="region of interest" description="Disordered" evidence="1">
    <location>
        <begin position="127"/>
        <end position="162"/>
    </location>
</feature>
<feature type="compositionally biased region" description="Basic and acidic residues" evidence="1">
    <location>
        <begin position="128"/>
        <end position="151"/>
    </location>
</feature>
<evidence type="ECO:0000313" key="2">
    <source>
        <dbReference type="EMBL" id="EAJ7103966.1"/>
    </source>
</evidence>
<evidence type="ECO:0000256" key="1">
    <source>
        <dbReference type="SAM" id="MobiDB-lite"/>
    </source>
</evidence>
<proteinExistence type="predicted"/>
<comment type="caution">
    <text evidence="2">The sequence shown here is derived from an EMBL/GenBank/DDBJ whole genome shotgun (WGS) entry which is preliminary data.</text>
</comment>
<dbReference type="EMBL" id="AACABH010000001">
    <property type="protein sequence ID" value="EAJ7103966.1"/>
    <property type="molecule type" value="Genomic_DNA"/>
</dbReference>
<name>A0A5L4UUG5_CAMUP</name>
<dbReference type="AlphaFoldDB" id="A0A5L4UUG5"/>
<reference evidence="2" key="1">
    <citation type="submission" date="2018-05" db="EMBL/GenBank/DDBJ databases">
        <authorList>
            <consortium name="PulseNet: The National Subtyping Network for Foodborne Disease Surveillance"/>
            <person name="Tarr C.L."/>
            <person name="Trees E."/>
            <person name="Katz L.S."/>
            <person name="Carleton-Romer H.A."/>
            <person name="Stroika S."/>
            <person name="Kucerova Z."/>
            <person name="Roache K.F."/>
            <person name="Sabol A.L."/>
            <person name="Besser J."/>
            <person name="Gerner-Smidt P."/>
        </authorList>
    </citation>
    <scope>NUCLEOTIDE SEQUENCE</scope>
    <source>
        <strain evidence="2">D2813</strain>
    </source>
</reference>
<gene>
    <name evidence="2" type="ORF">YZ54_00365</name>
</gene>
<sequence length="176" mass="20342">MFICSAVKNTDSYLRVYRVHENEPTRVEKIATEGLELRHNFVFTTKDYYAPKSCASNIATLKHELNYRFKLNKLKIEQNKIDVKSIKSEERLLGVIKKDIDSKKKTHLASLTEIKRGADELTFTLTTPKDKQENDEIESKALESSPKDPKESIQIFKPPFKPNEEVIIQEKMLSTP</sequence>
<organism evidence="2">
    <name type="scientific">Campylobacter upsaliensis</name>
    <dbReference type="NCBI Taxonomy" id="28080"/>
    <lineage>
        <taxon>Bacteria</taxon>
        <taxon>Pseudomonadati</taxon>
        <taxon>Campylobacterota</taxon>
        <taxon>Epsilonproteobacteria</taxon>
        <taxon>Campylobacterales</taxon>
        <taxon>Campylobacteraceae</taxon>
        <taxon>Campylobacter</taxon>
    </lineage>
</organism>
<accession>A0A5L4UUG5</accession>